<dbReference type="SUPFAM" id="SSF52540">
    <property type="entry name" value="P-loop containing nucleoside triphosphate hydrolases"/>
    <property type="match status" value="1"/>
</dbReference>
<dbReference type="RefSeq" id="WP_180308609.1">
    <property type="nucleotide sequence ID" value="NZ_CP058952.1"/>
</dbReference>
<dbReference type="GO" id="GO:0016301">
    <property type="term" value="F:kinase activity"/>
    <property type="evidence" value="ECO:0007669"/>
    <property type="project" value="UniProtKB-KW"/>
</dbReference>
<organism evidence="1 2">
    <name type="scientific">Chitinibacter fontanus</name>
    <dbReference type="NCBI Taxonomy" id="1737446"/>
    <lineage>
        <taxon>Bacteria</taxon>
        <taxon>Pseudomonadati</taxon>
        <taxon>Pseudomonadota</taxon>
        <taxon>Betaproteobacteria</taxon>
        <taxon>Neisseriales</taxon>
        <taxon>Chitinibacteraceae</taxon>
        <taxon>Chitinibacter</taxon>
    </lineage>
</organism>
<keyword evidence="1" id="KW-0418">Kinase</keyword>
<proteinExistence type="predicted"/>
<dbReference type="InterPro" id="IPR027417">
    <property type="entry name" value="P-loop_NTPase"/>
</dbReference>
<dbReference type="Proteomes" id="UP000510822">
    <property type="component" value="Chromosome"/>
</dbReference>
<keyword evidence="2" id="KW-1185">Reference proteome</keyword>
<name>A0A7D5ZE69_9NEIS</name>
<protein>
    <submittedName>
        <fullName evidence="1">Shikimate kinase</fullName>
    </submittedName>
</protein>
<dbReference type="Gene3D" id="3.40.50.300">
    <property type="entry name" value="P-loop containing nucleotide triphosphate hydrolases"/>
    <property type="match status" value="1"/>
</dbReference>
<accession>A0A7D5ZE69</accession>
<dbReference type="EMBL" id="CP058952">
    <property type="protein sequence ID" value="QLI81484.1"/>
    <property type="molecule type" value="Genomic_DNA"/>
</dbReference>
<keyword evidence="1" id="KW-0808">Transferase</keyword>
<evidence type="ECO:0000313" key="2">
    <source>
        <dbReference type="Proteomes" id="UP000510822"/>
    </source>
</evidence>
<dbReference type="AlphaFoldDB" id="A0A7D5ZE69"/>
<gene>
    <name evidence="1" type="ORF">HZU75_08060</name>
</gene>
<evidence type="ECO:0000313" key="1">
    <source>
        <dbReference type="EMBL" id="QLI81484.1"/>
    </source>
</evidence>
<reference evidence="1 2" key="1">
    <citation type="journal article" date="2016" name="Int. J. Syst. Evol. Microbiol.">
        <title>Chitinibacter fontanus sp. nov., isolated from a spring.</title>
        <authorList>
            <person name="Sheu S.Y."/>
            <person name="Li Y.S."/>
            <person name="Young C.C."/>
            <person name="Chen W.M."/>
        </authorList>
    </citation>
    <scope>NUCLEOTIDE SEQUENCE [LARGE SCALE GENOMIC DNA]</scope>
    <source>
        <strain evidence="1 2">STM-7</strain>
    </source>
</reference>
<dbReference type="KEGG" id="cfon:HZU75_08060"/>
<sequence length="196" mass="22409">MADLVVIFGPGAVGKASVGQALAEKTGYRLFHNHLTTDPVAQLLGWDHPQFQELTWDLRLRLFRAALAEPLHPGVIFTFVWAFNVAEDGERIAELRELFLSHGRRVRFVELSADLSTRLAREGTPQRLQMKPAKRDVEWARSYLEYAASNYQDQSLGQFPWPNDWLLIDTEQHQPDQAAERIIAQWPSLFNLAMAE</sequence>